<evidence type="ECO:0000313" key="1">
    <source>
        <dbReference type="EMBL" id="CDI58152.1"/>
    </source>
</evidence>
<reference evidence="1" key="1">
    <citation type="submission" date="2013-09" db="EMBL/GenBank/DDBJ databases">
        <title>Draft Genome Sequence of five Lactobacillus helveticus strains CIRM-BIA 101T, 103, 104, 951 and 953 isolated from milk product.</title>
        <authorList>
            <person name="Valence F."/>
            <person name="Chuat V."/>
            <person name="Ma L."/>
            <person name="Creno S."/>
            <person name="Falentin H."/>
            <person name="Lortal S."/>
            <person name="Bizet C."/>
            <person name="Clermont D."/>
            <person name="Loux V."/>
            <person name="Bouchier C."/>
            <person name="Cousin S."/>
        </authorList>
    </citation>
    <scope>NUCLEOTIDE SEQUENCE [LARGE SCALE GENOMIC DNA]</scope>
    <source>
        <strain evidence="1">CIRM-BIA 951</strain>
    </source>
</reference>
<sequence length="21" mass="2523">MKIPYFHAFNYMNYTGTEVPV</sequence>
<evidence type="ECO:0000313" key="2">
    <source>
        <dbReference type="Proteomes" id="UP000017248"/>
    </source>
</evidence>
<organism evidence="1 2">
    <name type="scientific">Lactobacillus helveticus CIRM-BIA 951</name>
    <dbReference type="NCBI Taxonomy" id="1226334"/>
    <lineage>
        <taxon>Bacteria</taxon>
        <taxon>Bacillati</taxon>
        <taxon>Bacillota</taxon>
        <taxon>Bacilli</taxon>
        <taxon>Lactobacillales</taxon>
        <taxon>Lactobacillaceae</taxon>
        <taxon>Lactobacillus</taxon>
    </lineage>
</organism>
<protein>
    <submittedName>
        <fullName evidence="1">Uncharacterized protein</fullName>
    </submittedName>
</protein>
<dbReference type="HOGENOM" id="CLU_3426566_0_0_9"/>
<name>U6F226_LACHE</name>
<accession>U6F226</accession>
<gene>
    <name evidence="1" type="ORF">LHCIRMBIA951_02166</name>
</gene>
<dbReference type="EMBL" id="CBUK010000052">
    <property type="protein sequence ID" value="CDI58152.1"/>
    <property type="molecule type" value="Genomic_DNA"/>
</dbReference>
<keyword evidence="2" id="KW-1185">Reference proteome</keyword>
<dbReference type="AlphaFoldDB" id="U6F226"/>
<dbReference type="Proteomes" id="UP000017248">
    <property type="component" value="Unassembled WGS sequence"/>
</dbReference>
<comment type="caution">
    <text evidence="1">The sequence shown here is derived from an EMBL/GenBank/DDBJ whole genome shotgun (WGS) entry which is preliminary data.</text>
</comment>
<proteinExistence type="predicted"/>